<dbReference type="Gene3D" id="3.90.180.10">
    <property type="entry name" value="Medium-chain alcohol dehydrogenases, catalytic domain"/>
    <property type="match status" value="1"/>
</dbReference>
<dbReference type="InterPro" id="IPR011032">
    <property type="entry name" value="GroES-like_sf"/>
</dbReference>
<accession>A0ABP8YGD6</accession>
<reference evidence="8" key="1">
    <citation type="journal article" date="2019" name="Int. J. Syst. Evol. Microbiol.">
        <title>The Global Catalogue of Microorganisms (GCM) 10K type strain sequencing project: providing services to taxonomists for standard genome sequencing and annotation.</title>
        <authorList>
            <consortium name="The Broad Institute Genomics Platform"/>
            <consortium name="The Broad Institute Genome Sequencing Center for Infectious Disease"/>
            <person name="Wu L."/>
            <person name="Ma J."/>
        </authorList>
    </citation>
    <scope>NUCLEOTIDE SEQUENCE [LARGE SCALE GENOMIC DNA]</scope>
    <source>
        <strain evidence="8">JCM 18532</strain>
    </source>
</reference>
<organism evidence="7 8">
    <name type="scientific">Nocardioides endophyticus</name>
    <dbReference type="NCBI Taxonomy" id="1353775"/>
    <lineage>
        <taxon>Bacteria</taxon>
        <taxon>Bacillati</taxon>
        <taxon>Actinomycetota</taxon>
        <taxon>Actinomycetes</taxon>
        <taxon>Propionibacteriales</taxon>
        <taxon>Nocardioidaceae</taxon>
        <taxon>Nocardioides</taxon>
    </lineage>
</organism>
<dbReference type="EMBL" id="BAABKN010000005">
    <property type="protein sequence ID" value="GAA4727337.1"/>
    <property type="molecule type" value="Genomic_DNA"/>
</dbReference>
<dbReference type="InterPro" id="IPR006176">
    <property type="entry name" value="3-OHacyl-CoA_DH_NAD-bd"/>
</dbReference>
<dbReference type="Proteomes" id="UP001499882">
    <property type="component" value="Unassembled WGS sequence"/>
</dbReference>
<keyword evidence="3" id="KW-0479">Metal-binding</keyword>
<dbReference type="InterPro" id="IPR036291">
    <property type="entry name" value="NAD(P)-bd_dom_sf"/>
</dbReference>
<gene>
    <name evidence="7" type="ORF">GCM10023350_07790</name>
</gene>
<keyword evidence="8" id="KW-1185">Reference proteome</keyword>
<dbReference type="PANTHER" id="PTHR43350:SF19">
    <property type="entry name" value="D-GULOSIDE 3-DEHYDROGENASE"/>
    <property type="match status" value="1"/>
</dbReference>
<proteinExistence type="inferred from homology"/>
<evidence type="ECO:0000256" key="2">
    <source>
        <dbReference type="ARBA" id="ARBA00008072"/>
    </source>
</evidence>
<evidence type="ECO:0000256" key="4">
    <source>
        <dbReference type="ARBA" id="ARBA00022833"/>
    </source>
</evidence>
<evidence type="ECO:0000256" key="3">
    <source>
        <dbReference type="ARBA" id="ARBA00022723"/>
    </source>
</evidence>
<comment type="caution">
    <text evidence="7">The sequence shown here is derived from an EMBL/GenBank/DDBJ whole genome shotgun (WGS) entry which is preliminary data.</text>
</comment>
<dbReference type="SUPFAM" id="SSF51735">
    <property type="entry name" value="NAD(P)-binding Rossmann-fold domains"/>
    <property type="match status" value="1"/>
</dbReference>
<evidence type="ECO:0000313" key="8">
    <source>
        <dbReference type="Proteomes" id="UP001499882"/>
    </source>
</evidence>
<keyword evidence="5" id="KW-0560">Oxidoreductase</keyword>
<evidence type="ECO:0000313" key="7">
    <source>
        <dbReference type="EMBL" id="GAA4727337.1"/>
    </source>
</evidence>
<comment type="cofactor">
    <cofactor evidence="1">
        <name>Zn(2+)</name>
        <dbReference type="ChEBI" id="CHEBI:29105"/>
    </cofactor>
</comment>
<dbReference type="Gene3D" id="3.40.50.720">
    <property type="entry name" value="NAD(P)-binding Rossmann-like Domain"/>
    <property type="match status" value="1"/>
</dbReference>
<sequence>MLNLGHRASVCGGVTSHTATASAGFTPTGRATATGTATAYWLREPGRGELRAERLSPPGPDEVLVRTLRSGVSRGTELLVHRGGVPVDQRAAMRAPFQVGEFPGPVKYGYLSVGVVEEGPTALRGRTVFCLHPHQTAYVVPASAVTVVPDDVPHRRAVLAGTVETAINALWDLAPLVGDRVAVVGAGMVGCAVARLLAQVPGVEVTLVDVDPDRATVAIALGARFAVPGEAPRACDSVVHTSGTGSGLRLALGLLAPEGEVLELSWYGDELVQLPLGGVFHSGRLAVRASQVGRIPSGRRRSTSDRMALALRLLADPAYDALLTGESDFADLPAVIAALASGELPALCHTIRYAEEA</sequence>
<dbReference type="Pfam" id="PF02737">
    <property type="entry name" value="3HCDH_N"/>
    <property type="match status" value="1"/>
</dbReference>
<comment type="similarity">
    <text evidence="2">Belongs to the zinc-containing alcohol dehydrogenase family.</text>
</comment>
<dbReference type="SUPFAM" id="SSF50129">
    <property type="entry name" value="GroES-like"/>
    <property type="match status" value="1"/>
</dbReference>
<keyword evidence="4" id="KW-0862">Zinc</keyword>
<feature type="domain" description="3-hydroxyacyl-CoA dehydrogenase NAD binding" evidence="6">
    <location>
        <begin position="181"/>
        <end position="219"/>
    </location>
</feature>
<evidence type="ECO:0000259" key="6">
    <source>
        <dbReference type="Pfam" id="PF02737"/>
    </source>
</evidence>
<dbReference type="CDD" id="cd08255">
    <property type="entry name" value="2-desacetyl-2-hydroxyethyl_bacteriochlorophyllide_like"/>
    <property type="match status" value="1"/>
</dbReference>
<evidence type="ECO:0000256" key="5">
    <source>
        <dbReference type="ARBA" id="ARBA00023002"/>
    </source>
</evidence>
<protein>
    <submittedName>
        <fullName evidence="7">Zinc-binding alcohol dehydrogenase</fullName>
    </submittedName>
</protein>
<evidence type="ECO:0000256" key="1">
    <source>
        <dbReference type="ARBA" id="ARBA00001947"/>
    </source>
</evidence>
<name>A0ABP8YGD6_9ACTN</name>
<dbReference type="PANTHER" id="PTHR43350">
    <property type="entry name" value="NAD-DEPENDENT ALCOHOL DEHYDROGENASE"/>
    <property type="match status" value="1"/>
</dbReference>